<evidence type="ECO:0000313" key="3">
    <source>
        <dbReference type="Proteomes" id="UP000296862"/>
    </source>
</evidence>
<dbReference type="InterPro" id="IPR011330">
    <property type="entry name" value="Glyco_hydro/deAcase_b/a-brl"/>
</dbReference>
<dbReference type="EMBL" id="CP038810">
    <property type="protein sequence ID" value="QBZ97877.1"/>
    <property type="molecule type" value="Genomic_DNA"/>
</dbReference>
<dbReference type="Proteomes" id="UP000296862">
    <property type="component" value="Chromosome"/>
</dbReference>
<dbReference type="CDD" id="cd10929">
    <property type="entry name" value="CE4_u5"/>
    <property type="match status" value="1"/>
</dbReference>
<feature type="domain" description="NodB homology" evidence="1">
    <location>
        <begin position="31"/>
        <end position="182"/>
    </location>
</feature>
<organism evidence="2 3">
    <name type="scientific">Flavobacterium sangjuense</name>
    <dbReference type="NCBI Taxonomy" id="2518177"/>
    <lineage>
        <taxon>Bacteria</taxon>
        <taxon>Pseudomonadati</taxon>
        <taxon>Bacteroidota</taxon>
        <taxon>Flavobacteriia</taxon>
        <taxon>Flavobacteriales</taxon>
        <taxon>Flavobacteriaceae</taxon>
        <taxon>Flavobacterium</taxon>
    </lineage>
</organism>
<gene>
    <name evidence="2" type="ORF">GS03_01375</name>
</gene>
<dbReference type="InterPro" id="IPR002509">
    <property type="entry name" value="NODB_dom"/>
</dbReference>
<dbReference type="GO" id="GO:0016810">
    <property type="term" value="F:hydrolase activity, acting on carbon-nitrogen (but not peptide) bonds"/>
    <property type="evidence" value="ECO:0007669"/>
    <property type="project" value="InterPro"/>
</dbReference>
<keyword evidence="3" id="KW-1185">Reference proteome</keyword>
<dbReference type="AlphaFoldDB" id="A0A4P7PSI2"/>
<dbReference type="SUPFAM" id="SSF88713">
    <property type="entry name" value="Glycoside hydrolase/deacetylase"/>
    <property type="match status" value="1"/>
</dbReference>
<dbReference type="RefSeq" id="WP_136151811.1">
    <property type="nucleotide sequence ID" value="NZ_CP038810.1"/>
</dbReference>
<sequence length="320" mass="36816">MKKGALVISLDFELVWGIFDHIQINDKVAYFDNTLAAIPQMLALFEKNNINVTWATVGMLFNENWDEWNANIPAVIPSYDNQNLNPYNYGLQHQKSGFDRFFFAPNLIKEINSVKGQEIGTHTYSHYYCLEKGQTIEQFDADLAQAIKMAKNFSVDLRSLVFPRNQYNSAYLDICSKHQIETVRTNPDSWYWDTTKSETFVSKLARTGDAYLPIGKKSYSKDSISNDKVIGQSASRFLRPQHQFEFLNSTRLARIKNEILHAAKNGEVYHLWWHPHNFGIATDEAIKTLKAIISVFNQCRDEYGMESLTMKQLSDARSAI</sequence>
<reference evidence="2 3" key="1">
    <citation type="submission" date="2019-04" db="EMBL/GenBank/DDBJ databases">
        <title>Flavobacterium sp. GS03.</title>
        <authorList>
            <person name="Kim H."/>
        </authorList>
    </citation>
    <scope>NUCLEOTIDE SEQUENCE [LARGE SCALE GENOMIC DNA]</scope>
    <source>
        <strain evidence="2 3">GS03</strain>
    </source>
</reference>
<dbReference type="Gene3D" id="3.20.20.370">
    <property type="entry name" value="Glycoside hydrolase/deacetylase"/>
    <property type="match status" value="1"/>
</dbReference>
<name>A0A4P7PSI2_9FLAO</name>
<proteinExistence type="predicted"/>
<evidence type="ECO:0000259" key="1">
    <source>
        <dbReference type="Pfam" id="PF01522"/>
    </source>
</evidence>
<dbReference type="GO" id="GO:0005975">
    <property type="term" value="P:carbohydrate metabolic process"/>
    <property type="evidence" value="ECO:0007669"/>
    <property type="project" value="InterPro"/>
</dbReference>
<dbReference type="OrthoDB" id="7836272at2"/>
<protein>
    <recommendedName>
        <fullName evidence="1">NodB homology domain-containing protein</fullName>
    </recommendedName>
</protein>
<evidence type="ECO:0000313" key="2">
    <source>
        <dbReference type="EMBL" id="QBZ97877.1"/>
    </source>
</evidence>
<dbReference type="Pfam" id="PF01522">
    <property type="entry name" value="Polysacc_deac_1"/>
    <property type="match status" value="1"/>
</dbReference>
<dbReference type="KEGG" id="fsn:GS03_01375"/>
<accession>A0A4P7PSI2</accession>